<dbReference type="GO" id="GO:0005829">
    <property type="term" value="C:cytosol"/>
    <property type="evidence" value="ECO:0007669"/>
    <property type="project" value="TreeGrafter"/>
</dbReference>
<feature type="domain" description="Flavodoxin-like fold" evidence="4">
    <location>
        <begin position="58"/>
        <end position="126"/>
    </location>
</feature>
<dbReference type="AlphaFoldDB" id="A0AAV2ZZR0"/>
<reference evidence="5" key="1">
    <citation type="thesis" date="2020" institute="ProQuest LLC" country="789 East Eisenhower Parkway, Ann Arbor, MI, USA">
        <title>Comparative Genomics and Chromosome Evolution.</title>
        <authorList>
            <person name="Mudd A.B."/>
        </authorList>
    </citation>
    <scope>NUCLEOTIDE SEQUENCE</scope>
    <source>
        <strain evidence="5">1538</strain>
        <tissue evidence="5">Blood</tissue>
    </source>
</reference>
<dbReference type="SUPFAM" id="SSF52218">
    <property type="entry name" value="Flavoproteins"/>
    <property type="match status" value="1"/>
</dbReference>
<evidence type="ECO:0000256" key="2">
    <source>
        <dbReference type="ARBA" id="ARBA00023002"/>
    </source>
</evidence>
<evidence type="ECO:0000256" key="1">
    <source>
        <dbReference type="ARBA" id="ARBA00006252"/>
    </source>
</evidence>
<dbReference type="GO" id="GO:0003955">
    <property type="term" value="F:NAD(P)H dehydrogenase (quinone) activity"/>
    <property type="evidence" value="ECO:0007669"/>
    <property type="project" value="TreeGrafter"/>
</dbReference>
<dbReference type="InterPro" id="IPR029039">
    <property type="entry name" value="Flavoprotein-like_sf"/>
</dbReference>
<feature type="region of interest" description="Disordered" evidence="3">
    <location>
        <begin position="165"/>
        <end position="191"/>
    </location>
</feature>
<dbReference type="Gene3D" id="3.40.50.360">
    <property type="match status" value="2"/>
</dbReference>
<dbReference type="Pfam" id="PF02525">
    <property type="entry name" value="Flavodoxin_2"/>
    <property type="match status" value="1"/>
</dbReference>
<gene>
    <name evidence="5" type="ORF">GDO54_002395</name>
</gene>
<dbReference type="InterPro" id="IPR051545">
    <property type="entry name" value="NAD(P)H_dehydrogenase_qn"/>
</dbReference>
<evidence type="ECO:0000259" key="4">
    <source>
        <dbReference type="Pfam" id="PF02525"/>
    </source>
</evidence>
<accession>A0AAV2ZZR0</accession>
<dbReference type="PANTHER" id="PTHR10204:SF34">
    <property type="entry name" value="NAD(P)H DEHYDROGENASE [QUINONE] 1 ISOFORM 1"/>
    <property type="match status" value="1"/>
</dbReference>
<evidence type="ECO:0000313" key="6">
    <source>
        <dbReference type="Proteomes" id="UP001181693"/>
    </source>
</evidence>
<evidence type="ECO:0000313" key="5">
    <source>
        <dbReference type="EMBL" id="DBA16867.1"/>
    </source>
</evidence>
<dbReference type="InterPro" id="IPR003680">
    <property type="entry name" value="Flavodoxin_fold"/>
</dbReference>
<dbReference type="PANTHER" id="PTHR10204">
    <property type="entry name" value="NAD P H OXIDOREDUCTASE-RELATED"/>
    <property type="match status" value="1"/>
</dbReference>
<dbReference type="Proteomes" id="UP001181693">
    <property type="component" value="Unassembled WGS sequence"/>
</dbReference>
<name>A0AAV2ZZR0_PYXAD</name>
<proteinExistence type="inferred from homology"/>
<evidence type="ECO:0000256" key="3">
    <source>
        <dbReference type="SAM" id="MobiDB-lite"/>
    </source>
</evidence>
<comment type="similarity">
    <text evidence="1">Belongs to the NAD(P)H dehydrogenase (quinone) family.</text>
</comment>
<comment type="caution">
    <text evidence="5">The sequence shown here is derived from an EMBL/GenBank/DDBJ whole genome shotgun (WGS) entry which is preliminary data.</text>
</comment>
<keyword evidence="6" id="KW-1185">Reference proteome</keyword>
<organism evidence="5 6">
    <name type="scientific">Pyxicephalus adspersus</name>
    <name type="common">African bullfrog</name>
    <dbReference type="NCBI Taxonomy" id="30357"/>
    <lineage>
        <taxon>Eukaryota</taxon>
        <taxon>Metazoa</taxon>
        <taxon>Chordata</taxon>
        <taxon>Craniata</taxon>
        <taxon>Vertebrata</taxon>
        <taxon>Euteleostomi</taxon>
        <taxon>Amphibia</taxon>
        <taxon>Batrachia</taxon>
        <taxon>Anura</taxon>
        <taxon>Neobatrachia</taxon>
        <taxon>Ranoidea</taxon>
        <taxon>Pyxicephalidae</taxon>
        <taxon>Pyxicephalinae</taxon>
        <taxon>Pyxicephalus</taxon>
    </lineage>
</organism>
<sequence length="191" mass="21079">MAGKTALIVLAHQERTSFNFAMKEAAACALKRKGWKVLESDLYAMNFNAVLSRDDITALLSFTTGAPPSMTSNSGLNGDINVILWPMQNGILNFCGFQVLEPQISYAVAHIPQEARVGILKNWEKRLEAIWDEKPIKFLPIQDFEGPTGGFVLKKEVEETLSESKYAPTVGQNLGKPLPPDSQMPALESRN</sequence>
<dbReference type="EMBL" id="DYDO01000010">
    <property type="protein sequence ID" value="DBA16867.1"/>
    <property type="molecule type" value="Genomic_DNA"/>
</dbReference>
<keyword evidence="2" id="KW-0560">Oxidoreductase</keyword>
<protein>
    <recommendedName>
        <fullName evidence="4">Flavodoxin-like fold domain-containing protein</fullName>
    </recommendedName>
</protein>